<name>A0A6N7IR35_9FIRM</name>
<evidence type="ECO:0000313" key="2">
    <source>
        <dbReference type="Proteomes" id="UP000441717"/>
    </source>
</evidence>
<comment type="caution">
    <text evidence="1">The sequence shown here is derived from an EMBL/GenBank/DDBJ whole genome shotgun (WGS) entry which is preliminary data.</text>
</comment>
<proteinExistence type="predicted"/>
<evidence type="ECO:0000313" key="1">
    <source>
        <dbReference type="EMBL" id="MQL52536.1"/>
    </source>
</evidence>
<gene>
    <name evidence="1" type="ORF">GFC01_09730</name>
</gene>
<keyword evidence="2" id="KW-1185">Reference proteome</keyword>
<dbReference type="AlphaFoldDB" id="A0A6N7IR35"/>
<dbReference type="EMBL" id="WHYR01000023">
    <property type="protein sequence ID" value="MQL52536.1"/>
    <property type="molecule type" value="Genomic_DNA"/>
</dbReference>
<organism evidence="1 2">
    <name type="scientific">Desulfofundulus thermobenzoicus</name>
    <dbReference type="NCBI Taxonomy" id="29376"/>
    <lineage>
        <taxon>Bacteria</taxon>
        <taxon>Bacillati</taxon>
        <taxon>Bacillota</taxon>
        <taxon>Clostridia</taxon>
        <taxon>Eubacteriales</taxon>
        <taxon>Peptococcaceae</taxon>
        <taxon>Desulfofundulus</taxon>
    </lineage>
</organism>
<reference evidence="1 2" key="1">
    <citation type="submission" date="2019-10" db="EMBL/GenBank/DDBJ databases">
        <title>Comparative genomics of sulfur disproportionating microorganisms.</title>
        <authorList>
            <person name="Ward L.M."/>
            <person name="Bertran E."/>
            <person name="Johnston D."/>
        </authorList>
    </citation>
    <scope>NUCLEOTIDE SEQUENCE [LARGE SCALE GENOMIC DNA]</scope>
    <source>
        <strain evidence="1 2">DSM 14055</strain>
    </source>
</reference>
<dbReference type="Proteomes" id="UP000441717">
    <property type="component" value="Unassembled WGS sequence"/>
</dbReference>
<protein>
    <submittedName>
        <fullName evidence="1">Uncharacterized protein</fullName>
    </submittedName>
</protein>
<accession>A0A6N7IR35</accession>
<sequence>MYPQTHAYFAQRVCGEISEALALGSIFPDMVAALTPGRDESHGRGGQLLNALGEDPEMRDFALGVLTHGTSPEGLDYYGDEKYLHHERGYCFEKGRPLVQETIRACNLPAAMGWWKSHNIVEMGIELHIGGHKSPWGEILRKALENERLLTKISRLVAPVYAVDPRRLYQRMHNFSYYIQIDRITPRNLAVKYDVQMFYKHHIHIDIERTARLIASAREMVTADLEHFFTYVEEQVLKTMEALGRPGLRP</sequence>
<dbReference type="OrthoDB" id="1806528at2"/>
<dbReference type="RefSeq" id="WP_152946743.1">
    <property type="nucleotide sequence ID" value="NZ_WHYR01000023.1"/>
</dbReference>